<organism evidence="2 3">
    <name type="scientific">Rhizobium leguminosarum bv. trifolii WSM597</name>
    <dbReference type="NCBI Taxonomy" id="754764"/>
    <lineage>
        <taxon>Bacteria</taxon>
        <taxon>Pseudomonadati</taxon>
        <taxon>Pseudomonadota</taxon>
        <taxon>Alphaproteobacteria</taxon>
        <taxon>Hyphomicrobiales</taxon>
        <taxon>Rhizobiaceae</taxon>
        <taxon>Rhizobium/Agrobacterium group</taxon>
        <taxon>Rhizobium</taxon>
    </lineage>
</organism>
<accession>I9NDX9</accession>
<evidence type="ECO:0000256" key="1">
    <source>
        <dbReference type="SAM" id="MobiDB-lite"/>
    </source>
</evidence>
<dbReference type="Proteomes" id="UP000005092">
    <property type="component" value="Unassembled WGS sequence"/>
</dbReference>
<sequence>MDFFGRSPLRIFRAKSCRSHSGSRSLQSQNALHCACSVTASAACRMSTATGRRRRSSRATRSATSTSTLPMCALNKASCICSLPSIAPKFAFVELHEKATTFISREFLLRLIAAVPYKIHTVLTDNGIQFTTPGAGGCAVPLIKKRSPMANVSGPTPSNTPAPPMISNTEGQSGETPELQRIMRQELRSLWADRSNRFRSRAFRTILDFI</sequence>
<evidence type="ECO:0000313" key="2">
    <source>
        <dbReference type="EMBL" id="EJB06124.1"/>
    </source>
</evidence>
<protein>
    <recommendedName>
        <fullName evidence="4">Integrase family protein</fullName>
    </recommendedName>
</protein>
<evidence type="ECO:0008006" key="4">
    <source>
        <dbReference type="Google" id="ProtNLM"/>
    </source>
</evidence>
<dbReference type="EMBL" id="JH719381">
    <property type="protein sequence ID" value="EJB06124.1"/>
    <property type="molecule type" value="Genomic_DNA"/>
</dbReference>
<feature type="region of interest" description="Disordered" evidence="1">
    <location>
        <begin position="150"/>
        <end position="177"/>
    </location>
</feature>
<evidence type="ECO:0000313" key="3">
    <source>
        <dbReference type="Proteomes" id="UP000005092"/>
    </source>
</evidence>
<name>I9NDX9_RHILT</name>
<dbReference type="HOGENOM" id="CLU_1309297_0_0_5"/>
<feature type="compositionally biased region" description="Polar residues" evidence="1">
    <location>
        <begin position="166"/>
        <end position="175"/>
    </location>
</feature>
<dbReference type="AlphaFoldDB" id="I9NDX9"/>
<proteinExistence type="predicted"/>
<reference evidence="2 3" key="1">
    <citation type="submission" date="2012-02" db="EMBL/GenBank/DDBJ databases">
        <title>Improved High-Quality Draft Sequence of Rhizobium leguminosarum bv. trifolii WSM597.</title>
        <authorList>
            <consortium name="US DOE Joint Genome Institute"/>
            <person name="Lucas S."/>
            <person name="Han J."/>
            <person name="Lapidus A."/>
            <person name="Cheng J.-F."/>
            <person name="Goodwin L."/>
            <person name="Pitluck S."/>
            <person name="Peters L."/>
            <person name="Ovchinnikova G."/>
            <person name="Held B."/>
            <person name="Detter J.C."/>
            <person name="Han C."/>
            <person name="Tapia R."/>
            <person name="Land M."/>
            <person name="Hauser L."/>
            <person name="Kyrpides N."/>
            <person name="Ivanova N."/>
            <person name="Pagani I."/>
            <person name="Brau L."/>
            <person name="Yates R."/>
            <person name="O'Hara G."/>
            <person name="Rui T."/>
            <person name="Howieson J."/>
            <person name="Reeve W."/>
            <person name="Woyke T."/>
        </authorList>
    </citation>
    <scope>NUCLEOTIDE SEQUENCE [LARGE SCALE GENOMIC DNA]</scope>
    <source>
        <strain evidence="2 3">WSM597</strain>
    </source>
</reference>
<gene>
    <name evidence="2" type="ORF">Rleg9DRAFT_5048</name>
</gene>